<dbReference type="InterPro" id="IPR008490">
    <property type="entry name" value="Transposase_InsH_N"/>
</dbReference>
<dbReference type="PANTHER" id="PTHR33408:SF2">
    <property type="entry name" value="TRANSPOSASE DDE DOMAIN-CONTAINING PROTEIN"/>
    <property type="match status" value="1"/>
</dbReference>
<dbReference type="Proteomes" id="UP001431532">
    <property type="component" value="Unassembled WGS sequence"/>
</dbReference>
<dbReference type="AlphaFoldDB" id="A0AAW6UBH4"/>
<dbReference type="InterPro" id="IPR025668">
    <property type="entry name" value="Tnp_DDE_dom"/>
</dbReference>
<sequence length="484" mass="56768">MSYQINNPKDEFIMSTMEELVPEDHLVRKIIKYVKFDFIRALTKPYYSDLGRPGYDPVILFKIAILKSLFGIPSIRRTCEEIKVNIAYRYFLGIPFSESTPDHSTYSKAYTTRFYKTDVYEKVFENIIEQVIKAKLLDTTYVFMDSTHVKASANKRQYVSTYVEAEKSIFEAEMLTYINEIREENDEKPLPPTKDNHKEKKKKESKTDKDSGWLSKGEKEHTFAYNAHTVCDHHGFILKQMTKPSNVHDSQMFTPLFEHITERYESIEAMGLDAGYKTGPIIKRIADEQILPLLPYKRTNAKKGTFGNSGFIYDEEENSYTCPNYETLYYQKTTRQGYKEYHSDEDTCKSCPLKKSCLSAKATYKVLRVSIYKPYFEFAEEIKNSPYGKEKYALRKETIERDFGDFKERHGGRYTHYRGLKKVSDHISLAFSCMNMKKMALRLSEFEPKKSTISYLNELCSKISHYFNKKKLFLMISHTLKFQN</sequence>
<feature type="region of interest" description="Disordered" evidence="1">
    <location>
        <begin position="183"/>
        <end position="214"/>
    </location>
</feature>
<name>A0AAW6UBH4_9MOLU</name>
<dbReference type="NCBIfam" id="NF033551">
    <property type="entry name" value="transpos_IS1182"/>
    <property type="match status" value="1"/>
</dbReference>
<evidence type="ECO:0000313" key="4">
    <source>
        <dbReference type="EMBL" id="MDI6453334.1"/>
    </source>
</evidence>
<reference evidence="4" key="1">
    <citation type="submission" date="2023-05" db="EMBL/GenBank/DDBJ databases">
        <title>Mariniplasma microaerophilum sp. nov., a novel anaerobic mollicute isolated from terrestrial mud volcano, Taman Peninsula, Russia.</title>
        <authorList>
            <person name="Khomyakova M.A."/>
            <person name="Merkel A.Y."/>
            <person name="Slobodkin A.I."/>
        </authorList>
    </citation>
    <scope>NUCLEOTIDE SEQUENCE</scope>
    <source>
        <strain evidence="4">M4Ah</strain>
    </source>
</reference>
<dbReference type="Pfam" id="PF05598">
    <property type="entry name" value="DUF772"/>
    <property type="match status" value="1"/>
</dbReference>
<proteinExistence type="predicted"/>
<protein>
    <submittedName>
        <fullName evidence="4">IS1182 family transposase</fullName>
    </submittedName>
</protein>
<dbReference type="RefSeq" id="WP_282839766.1">
    <property type="nucleotide sequence ID" value="NZ_JASCXW010000024.1"/>
</dbReference>
<dbReference type="InterPro" id="IPR047629">
    <property type="entry name" value="IS1182_transpos"/>
</dbReference>
<feature type="compositionally biased region" description="Basic and acidic residues" evidence="1">
    <location>
        <begin position="183"/>
        <end position="198"/>
    </location>
</feature>
<keyword evidence="5" id="KW-1185">Reference proteome</keyword>
<feature type="domain" description="Transposase InsH N-terminal" evidence="2">
    <location>
        <begin position="17"/>
        <end position="110"/>
    </location>
</feature>
<dbReference type="PANTHER" id="PTHR33408">
    <property type="entry name" value="TRANSPOSASE"/>
    <property type="match status" value="1"/>
</dbReference>
<gene>
    <name evidence="4" type="ORF">QJ521_07140</name>
</gene>
<feature type="compositionally biased region" description="Basic and acidic residues" evidence="1">
    <location>
        <begin position="205"/>
        <end position="214"/>
    </location>
</feature>
<feature type="domain" description="Transposase DDE" evidence="3">
    <location>
        <begin position="321"/>
        <end position="440"/>
    </location>
</feature>
<evidence type="ECO:0000313" key="5">
    <source>
        <dbReference type="Proteomes" id="UP001431532"/>
    </source>
</evidence>
<evidence type="ECO:0000259" key="3">
    <source>
        <dbReference type="Pfam" id="PF13751"/>
    </source>
</evidence>
<dbReference type="EMBL" id="JASCXW010000024">
    <property type="protein sequence ID" value="MDI6453334.1"/>
    <property type="molecule type" value="Genomic_DNA"/>
</dbReference>
<organism evidence="4 5">
    <name type="scientific">Peloplasma aerotolerans</name>
    <dbReference type="NCBI Taxonomy" id="3044389"/>
    <lineage>
        <taxon>Bacteria</taxon>
        <taxon>Bacillati</taxon>
        <taxon>Mycoplasmatota</taxon>
        <taxon>Mollicutes</taxon>
        <taxon>Acholeplasmatales</taxon>
        <taxon>Acholeplasmataceae</taxon>
        <taxon>Peloplasma</taxon>
    </lineage>
</organism>
<comment type="caution">
    <text evidence="4">The sequence shown here is derived from an EMBL/GenBank/DDBJ whole genome shotgun (WGS) entry which is preliminary data.</text>
</comment>
<evidence type="ECO:0000256" key="1">
    <source>
        <dbReference type="SAM" id="MobiDB-lite"/>
    </source>
</evidence>
<accession>A0AAW6UBH4</accession>
<dbReference type="Pfam" id="PF13751">
    <property type="entry name" value="DDE_Tnp_1_6"/>
    <property type="match status" value="1"/>
</dbReference>
<evidence type="ECO:0000259" key="2">
    <source>
        <dbReference type="Pfam" id="PF05598"/>
    </source>
</evidence>